<sequence>MRGVPQMFCYIFRQFSGLPPTTRVRQQGQARTKKKRCWATVKTRAQQLVMMLVHVLVNGRLWDWATAGTRRGTLVLVNNVIADVVWAGDGGETEGKAAAEELGKQWAERVKLHAAAGTLHTMIRGQGREKLVTQAHENVAKAEGVTDAEAQPQQAAQWKVVDLEGRTVLPGLQDAHLHVSILGERAERIDLAHCRSIAEVQQALREGVRRKPAGTWCIGYDWDHEKLAEGRPLTRQELDDVSTEHPVFAFRVCVHVGVGNTLALQKCGVPLERPASIMDILPPGITPSSAEAADDLVGYSEEDGLATGMLREHMCYHVEDMLRKTATFEQRRARIVRGLQQCLRVGLTAVQPNDAHAWDVYTALHAEGQLQVRVHLTIPYDELHTHADAPERPTATSDDMLRCERVKVFADGSLGANTAALSLPYRCKHHRATKGILNYTQPTLETMFSRATRSGFQLEVHAIGDDAAHKVVSAFAECGLGREHRPILTHCQVLRQDVVDAMAQLQVVANIQPSFVVTDAAWVMKRLPPALLTHAYVWRTLLMRGIPCAGGSDTPVETVNPFRGMYDAMYRNGGHEAVGDGGDGDGARVFKPEERLSFTEALHLYTRGAAYAGRCEDTRGWLAPGYAADLTIVEHDVSREPHRMRNMLPYQVWVAGTPRL</sequence>
<dbReference type="SUPFAM" id="SSF51556">
    <property type="entry name" value="Metallo-dependent hydrolases"/>
    <property type="match status" value="1"/>
</dbReference>
<dbReference type="InterPro" id="IPR032466">
    <property type="entry name" value="Metal_Hydrolase"/>
</dbReference>
<dbReference type="Gene3D" id="3.20.20.140">
    <property type="entry name" value="Metal-dependent hydrolases"/>
    <property type="match status" value="1"/>
</dbReference>
<dbReference type="InterPro" id="IPR013108">
    <property type="entry name" value="Amidohydro_3"/>
</dbReference>
<dbReference type="InterPro" id="IPR033932">
    <property type="entry name" value="YtcJ-like"/>
</dbReference>
<name>F2UGB0_SALR5</name>
<dbReference type="Gene3D" id="3.10.310.70">
    <property type="match status" value="1"/>
</dbReference>
<dbReference type="InParanoid" id="F2UGB0"/>
<dbReference type="SUPFAM" id="SSF51338">
    <property type="entry name" value="Composite domain of metallo-dependent hydrolases"/>
    <property type="match status" value="1"/>
</dbReference>
<dbReference type="AlphaFoldDB" id="F2UGB0"/>
<dbReference type="Pfam" id="PF07969">
    <property type="entry name" value="Amidohydro_3"/>
    <property type="match status" value="1"/>
</dbReference>
<dbReference type="PANTHER" id="PTHR22642:SF2">
    <property type="entry name" value="PROTEIN LONG AFTER FAR-RED 3"/>
    <property type="match status" value="1"/>
</dbReference>
<dbReference type="InterPro" id="IPR011059">
    <property type="entry name" value="Metal-dep_hydrolase_composite"/>
</dbReference>
<dbReference type="RefSeq" id="XP_004991581.1">
    <property type="nucleotide sequence ID" value="XM_004991524.1"/>
</dbReference>
<proteinExistence type="predicted"/>
<gene>
    <name evidence="2" type="ORF">PTSG_07778</name>
</gene>
<dbReference type="OMA" id="VAWVGSE"/>
<accession>F2UGB0</accession>
<feature type="domain" description="Amidohydrolase 3" evidence="1">
    <location>
        <begin position="159"/>
        <end position="657"/>
    </location>
</feature>
<evidence type="ECO:0000259" key="1">
    <source>
        <dbReference type="Pfam" id="PF07969"/>
    </source>
</evidence>
<keyword evidence="3" id="KW-1185">Reference proteome</keyword>
<dbReference type="PANTHER" id="PTHR22642">
    <property type="entry name" value="IMIDAZOLONEPROPIONASE"/>
    <property type="match status" value="1"/>
</dbReference>
<dbReference type="Proteomes" id="UP000007799">
    <property type="component" value="Unassembled WGS sequence"/>
</dbReference>
<dbReference type="GO" id="GO:0016810">
    <property type="term" value="F:hydrolase activity, acting on carbon-nitrogen (but not peptide) bonds"/>
    <property type="evidence" value="ECO:0007669"/>
    <property type="project" value="InterPro"/>
</dbReference>
<dbReference type="CDD" id="cd01300">
    <property type="entry name" value="YtcJ_like"/>
    <property type="match status" value="1"/>
</dbReference>
<dbReference type="OrthoDB" id="3501663at2759"/>
<reference evidence="2" key="1">
    <citation type="submission" date="2009-08" db="EMBL/GenBank/DDBJ databases">
        <title>Annotation of Salpingoeca rosetta.</title>
        <authorList>
            <consortium name="The Broad Institute Genome Sequencing Platform"/>
            <person name="Russ C."/>
            <person name="Cuomo C."/>
            <person name="Burger G."/>
            <person name="Gray M.W."/>
            <person name="Holland P.W.H."/>
            <person name="King N."/>
            <person name="Lang F.B.F."/>
            <person name="Roger A.J."/>
            <person name="Ruiz-Trillo I."/>
            <person name="Young S.K."/>
            <person name="Zeng Q."/>
            <person name="Gargeya S."/>
            <person name="Alvarado L."/>
            <person name="Berlin A."/>
            <person name="Chapman S.B."/>
            <person name="Chen Z."/>
            <person name="Freedman E."/>
            <person name="Gellesch M."/>
            <person name="Goldberg J."/>
            <person name="Griggs A."/>
            <person name="Gujja S."/>
            <person name="Heilman E."/>
            <person name="Heiman D."/>
            <person name="Howarth C."/>
            <person name="Mehta T."/>
            <person name="Neiman D."/>
            <person name="Pearson M."/>
            <person name="Roberts A."/>
            <person name="Saif S."/>
            <person name="Shea T."/>
            <person name="Shenoy N."/>
            <person name="Sisk P."/>
            <person name="Stolte C."/>
            <person name="Sykes S."/>
            <person name="White J."/>
            <person name="Yandava C."/>
            <person name="Haas B."/>
            <person name="Nusbaum C."/>
            <person name="Birren B."/>
        </authorList>
    </citation>
    <scope>NUCLEOTIDE SEQUENCE [LARGE SCALE GENOMIC DNA]</scope>
    <source>
        <strain evidence="2">ATCC 50818</strain>
    </source>
</reference>
<dbReference type="EMBL" id="GL832973">
    <property type="protein sequence ID" value="EGD75660.1"/>
    <property type="molecule type" value="Genomic_DNA"/>
</dbReference>
<organism evidence="3">
    <name type="scientific">Salpingoeca rosetta (strain ATCC 50818 / BSB-021)</name>
    <dbReference type="NCBI Taxonomy" id="946362"/>
    <lineage>
        <taxon>Eukaryota</taxon>
        <taxon>Choanoflagellata</taxon>
        <taxon>Craspedida</taxon>
        <taxon>Salpingoecidae</taxon>
        <taxon>Salpingoeca</taxon>
    </lineage>
</organism>
<protein>
    <recommendedName>
        <fullName evidence="1">Amidohydrolase 3 domain-containing protein</fullName>
    </recommendedName>
</protein>
<dbReference type="STRING" id="946362.F2UGB0"/>
<dbReference type="eggNOG" id="ENOG502QSHE">
    <property type="taxonomic scope" value="Eukaryota"/>
</dbReference>
<evidence type="ECO:0000313" key="2">
    <source>
        <dbReference type="EMBL" id="EGD75660.1"/>
    </source>
</evidence>
<dbReference type="Gene3D" id="2.30.40.10">
    <property type="entry name" value="Urease, subunit C, domain 1"/>
    <property type="match status" value="1"/>
</dbReference>
<dbReference type="KEGG" id="sre:PTSG_07778"/>
<evidence type="ECO:0000313" key="3">
    <source>
        <dbReference type="Proteomes" id="UP000007799"/>
    </source>
</evidence>
<dbReference type="GeneID" id="16072141"/>